<dbReference type="Proteomes" id="UP000243459">
    <property type="component" value="Chromosome 3"/>
</dbReference>
<protein>
    <submittedName>
        <fullName evidence="2">Uncharacterized protein</fullName>
    </submittedName>
</protein>
<evidence type="ECO:0000313" key="2">
    <source>
        <dbReference type="EMBL" id="ONK75959.1"/>
    </source>
</evidence>
<feature type="region of interest" description="Disordered" evidence="1">
    <location>
        <begin position="1"/>
        <end position="26"/>
    </location>
</feature>
<sequence>MRALVLRKAEEEDEGNIGEEDDRKKEEEVNMDLFGLWRSEASLGKEEKELHQRGDERKPLEMMRLRGRRGEGGEVAERGGNHDRR</sequence>
<proteinExistence type="predicted"/>
<reference evidence="3" key="1">
    <citation type="journal article" date="2017" name="Nat. Commun.">
        <title>The asparagus genome sheds light on the origin and evolution of a young Y chromosome.</title>
        <authorList>
            <person name="Harkess A."/>
            <person name="Zhou J."/>
            <person name="Xu C."/>
            <person name="Bowers J.E."/>
            <person name="Van der Hulst R."/>
            <person name="Ayyampalayam S."/>
            <person name="Mercati F."/>
            <person name="Riccardi P."/>
            <person name="McKain M.R."/>
            <person name="Kakrana A."/>
            <person name="Tang H."/>
            <person name="Ray J."/>
            <person name="Groenendijk J."/>
            <person name="Arikit S."/>
            <person name="Mathioni S.M."/>
            <person name="Nakano M."/>
            <person name="Shan H."/>
            <person name="Telgmann-Rauber A."/>
            <person name="Kanno A."/>
            <person name="Yue Z."/>
            <person name="Chen H."/>
            <person name="Li W."/>
            <person name="Chen Y."/>
            <person name="Xu X."/>
            <person name="Zhang Y."/>
            <person name="Luo S."/>
            <person name="Chen H."/>
            <person name="Gao J."/>
            <person name="Mao Z."/>
            <person name="Pires J.C."/>
            <person name="Luo M."/>
            <person name="Kudrna D."/>
            <person name="Wing R.A."/>
            <person name="Meyers B.C."/>
            <person name="Yi K."/>
            <person name="Kong H."/>
            <person name="Lavrijsen P."/>
            <person name="Sunseri F."/>
            <person name="Falavigna A."/>
            <person name="Ye Y."/>
            <person name="Leebens-Mack J.H."/>
            <person name="Chen G."/>
        </authorList>
    </citation>
    <scope>NUCLEOTIDE SEQUENCE [LARGE SCALE GENOMIC DNA]</scope>
    <source>
        <strain evidence="3">cv. DH0086</strain>
    </source>
</reference>
<dbReference type="AlphaFoldDB" id="A0A5P1FGF7"/>
<evidence type="ECO:0000313" key="3">
    <source>
        <dbReference type="Proteomes" id="UP000243459"/>
    </source>
</evidence>
<dbReference type="Gramene" id="ONK75959">
    <property type="protein sequence ID" value="ONK75959"/>
    <property type="gene ID" value="A4U43_C03F22360"/>
</dbReference>
<feature type="compositionally biased region" description="Acidic residues" evidence="1">
    <location>
        <begin position="11"/>
        <end position="20"/>
    </location>
</feature>
<dbReference type="EMBL" id="CM007383">
    <property type="protein sequence ID" value="ONK75959.1"/>
    <property type="molecule type" value="Genomic_DNA"/>
</dbReference>
<keyword evidence="3" id="KW-1185">Reference proteome</keyword>
<name>A0A5P1FGF7_ASPOF</name>
<gene>
    <name evidence="2" type="ORF">A4U43_C03F22360</name>
</gene>
<feature type="region of interest" description="Disordered" evidence="1">
    <location>
        <begin position="45"/>
        <end position="85"/>
    </location>
</feature>
<accession>A0A5P1FGF7</accession>
<evidence type="ECO:0000256" key="1">
    <source>
        <dbReference type="SAM" id="MobiDB-lite"/>
    </source>
</evidence>
<organism evidence="2 3">
    <name type="scientific">Asparagus officinalis</name>
    <name type="common">Garden asparagus</name>
    <dbReference type="NCBI Taxonomy" id="4686"/>
    <lineage>
        <taxon>Eukaryota</taxon>
        <taxon>Viridiplantae</taxon>
        <taxon>Streptophyta</taxon>
        <taxon>Embryophyta</taxon>
        <taxon>Tracheophyta</taxon>
        <taxon>Spermatophyta</taxon>
        <taxon>Magnoliopsida</taxon>
        <taxon>Liliopsida</taxon>
        <taxon>Asparagales</taxon>
        <taxon>Asparagaceae</taxon>
        <taxon>Asparagoideae</taxon>
        <taxon>Asparagus</taxon>
    </lineage>
</organism>